<dbReference type="SMART" id="SM00388">
    <property type="entry name" value="HisKA"/>
    <property type="match status" value="1"/>
</dbReference>
<feature type="transmembrane region" description="Helical" evidence="8">
    <location>
        <begin position="29"/>
        <end position="48"/>
    </location>
</feature>
<evidence type="ECO:0000256" key="4">
    <source>
        <dbReference type="ARBA" id="ARBA00022679"/>
    </source>
</evidence>
<evidence type="ECO:0000256" key="8">
    <source>
        <dbReference type="SAM" id="Phobius"/>
    </source>
</evidence>
<dbReference type="EC" id="2.7.13.3" evidence="2"/>
<evidence type="ECO:0000256" key="3">
    <source>
        <dbReference type="ARBA" id="ARBA00022553"/>
    </source>
</evidence>
<dbReference type="RefSeq" id="WP_089947867.1">
    <property type="nucleotide sequence ID" value="NZ_FNOI01000007.1"/>
</dbReference>
<organism evidence="10 11">
    <name type="scientific">Litoreibacter albidus</name>
    <dbReference type="NCBI Taxonomy" id="670155"/>
    <lineage>
        <taxon>Bacteria</taxon>
        <taxon>Pseudomonadati</taxon>
        <taxon>Pseudomonadota</taxon>
        <taxon>Alphaproteobacteria</taxon>
        <taxon>Rhodobacterales</taxon>
        <taxon>Roseobacteraceae</taxon>
        <taxon>Litoreibacter</taxon>
    </lineage>
</organism>
<keyword evidence="7 8" id="KW-0472">Membrane</keyword>
<keyword evidence="8" id="KW-0812">Transmembrane</keyword>
<protein>
    <recommendedName>
        <fullName evidence="2">histidine kinase</fullName>
        <ecNumber evidence="2">2.7.13.3</ecNumber>
    </recommendedName>
</protein>
<dbReference type="InterPro" id="IPR004358">
    <property type="entry name" value="Sig_transdc_His_kin-like_C"/>
</dbReference>
<dbReference type="OrthoDB" id="7179697at2"/>
<dbReference type="Pfam" id="PF00512">
    <property type="entry name" value="HisKA"/>
    <property type="match status" value="1"/>
</dbReference>
<keyword evidence="4" id="KW-0808">Transferase</keyword>
<dbReference type="Gene3D" id="1.10.287.130">
    <property type="match status" value="1"/>
</dbReference>
<evidence type="ECO:0000313" key="11">
    <source>
        <dbReference type="Proteomes" id="UP000199441"/>
    </source>
</evidence>
<keyword evidence="6" id="KW-0902">Two-component regulatory system</keyword>
<feature type="domain" description="Histidine kinase" evidence="9">
    <location>
        <begin position="234"/>
        <end position="453"/>
    </location>
</feature>
<dbReference type="SUPFAM" id="SSF47384">
    <property type="entry name" value="Homodimeric domain of signal transducing histidine kinase"/>
    <property type="match status" value="1"/>
</dbReference>
<keyword evidence="8" id="KW-1133">Transmembrane helix</keyword>
<evidence type="ECO:0000256" key="7">
    <source>
        <dbReference type="ARBA" id="ARBA00023136"/>
    </source>
</evidence>
<dbReference type="InterPro" id="IPR005467">
    <property type="entry name" value="His_kinase_dom"/>
</dbReference>
<dbReference type="GO" id="GO:0000155">
    <property type="term" value="F:phosphorelay sensor kinase activity"/>
    <property type="evidence" value="ECO:0007669"/>
    <property type="project" value="InterPro"/>
</dbReference>
<dbReference type="AlphaFoldDB" id="A0A1H3BH01"/>
<dbReference type="PROSITE" id="PS50109">
    <property type="entry name" value="HIS_KIN"/>
    <property type="match status" value="1"/>
</dbReference>
<evidence type="ECO:0000259" key="9">
    <source>
        <dbReference type="PROSITE" id="PS50109"/>
    </source>
</evidence>
<dbReference type="FunFam" id="3.30.565.10:FF:000006">
    <property type="entry name" value="Sensor histidine kinase WalK"/>
    <property type="match status" value="1"/>
</dbReference>
<gene>
    <name evidence="10" type="ORF">SAMN04488001_3133</name>
</gene>
<feature type="transmembrane region" description="Helical" evidence="8">
    <location>
        <begin position="54"/>
        <end position="75"/>
    </location>
</feature>
<feature type="transmembrane region" description="Helical" evidence="8">
    <location>
        <begin position="96"/>
        <end position="116"/>
    </location>
</feature>
<dbReference type="SUPFAM" id="SSF55874">
    <property type="entry name" value="ATPase domain of HSP90 chaperone/DNA topoisomerase II/histidine kinase"/>
    <property type="match status" value="1"/>
</dbReference>
<dbReference type="InterPro" id="IPR003594">
    <property type="entry name" value="HATPase_dom"/>
</dbReference>
<name>A0A1H3BH01_9RHOB</name>
<dbReference type="InterPro" id="IPR036890">
    <property type="entry name" value="HATPase_C_sf"/>
</dbReference>
<dbReference type="Proteomes" id="UP000199441">
    <property type="component" value="Unassembled WGS sequence"/>
</dbReference>
<accession>A0A1H3BH01</accession>
<dbReference type="PRINTS" id="PR00344">
    <property type="entry name" value="BCTRLSENSOR"/>
</dbReference>
<evidence type="ECO:0000256" key="1">
    <source>
        <dbReference type="ARBA" id="ARBA00000085"/>
    </source>
</evidence>
<evidence type="ECO:0000313" key="10">
    <source>
        <dbReference type="EMBL" id="SDX40981.1"/>
    </source>
</evidence>
<proteinExistence type="predicted"/>
<dbReference type="SMART" id="SM00387">
    <property type="entry name" value="HATPase_c"/>
    <property type="match status" value="1"/>
</dbReference>
<feature type="transmembrane region" description="Helical" evidence="8">
    <location>
        <begin position="146"/>
        <end position="169"/>
    </location>
</feature>
<dbReference type="Pfam" id="PF02518">
    <property type="entry name" value="HATPase_c"/>
    <property type="match status" value="1"/>
</dbReference>
<evidence type="ECO:0000256" key="5">
    <source>
        <dbReference type="ARBA" id="ARBA00022777"/>
    </source>
</evidence>
<keyword evidence="5 10" id="KW-0418">Kinase</keyword>
<dbReference type="CDD" id="cd16922">
    <property type="entry name" value="HATPase_EvgS-ArcB-TorS-like"/>
    <property type="match status" value="1"/>
</dbReference>
<dbReference type="PANTHER" id="PTHR43711:SF1">
    <property type="entry name" value="HISTIDINE KINASE 1"/>
    <property type="match status" value="1"/>
</dbReference>
<dbReference type="InterPro" id="IPR050736">
    <property type="entry name" value="Sensor_HK_Regulatory"/>
</dbReference>
<evidence type="ECO:0000256" key="6">
    <source>
        <dbReference type="ARBA" id="ARBA00023012"/>
    </source>
</evidence>
<feature type="transmembrane region" description="Helical" evidence="8">
    <location>
        <begin position="181"/>
        <end position="201"/>
    </location>
</feature>
<keyword evidence="11" id="KW-1185">Reference proteome</keyword>
<dbReference type="EMBL" id="FNOI01000007">
    <property type="protein sequence ID" value="SDX40981.1"/>
    <property type="molecule type" value="Genomic_DNA"/>
</dbReference>
<dbReference type="PANTHER" id="PTHR43711">
    <property type="entry name" value="TWO-COMPONENT HISTIDINE KINASE"/>
    <property type="match status" value="1"/>
</dbReference>
<comment type="catalytic activity">
    <reaction evidence="1">
        <text>ATP + protein L-histidine = ADP + protein N-phospho-L-histidine.</text>
        <dbReference type="EC" id="2.7.13.3"/>
    </reaction>
</comment>
<dbReference type="CDD" id="cd00082">
    <property type="entry name" value="HisKA"/>
    <property type="match status" value="1"/>
</dbReference>
<evidence type="ECO:0000256" key="2">
    <source>
        <dbReference type="ARBA" id="ARBA00012438"/>
    </source>
</evidence>
<dbReference type="InterPro" id="IPR003661">
    <property type="entry name" value="HisK_dim/P_dom"/>
</dbReference>
<dbReference type="STRING" id="670155.SAMN04488001_3133"/>
<dbReference type="Gene3D" id="3.30.565.10">
    <property type="entry name" value="Histidine kinase-like ATPase, C-terminal domain"/>
    <property type="match status" value="1"/>
</dbReference>
<dbReference type="InterPro" id="IPR036097">
    <property type="entry name" value="HisK_dim/P_sf"/>
</dbReference>
<dbReference type="FunFam" id="1.10.287.130:FF:000001">
    <property type="entry name" value="Two-component sensor histidine kinase"/>
    <property type="match status" value="1"/>
</dbReference>
<feature type="transmembrane region" description="Helical" evidence="8">
    <location>
        <begin position="122"/>
        <end position="139"/>
    </location>
</feature>
<sequence>MLNSTSDEPAQELEIIKQQRRRVRDYAKVGLQLLAQRIVIYTVAVGLAGFYYDWLIAGAFYAIVVACEIYDLFVFRRIMKLRVWRAADLSRAMSHIYLGTVFSSFAVALFAISFALQQDPESGHFMPVFMLISASIFAAMNNHQFLLVLGIRLTIYVSAILLIPIYDIWITSAPITSEVWLHFFTVIFVLAFLVELARSFMGGYSEAQKSRSRLEEEHERTKAAFLAKNQFLSTISHELRTPLTSIKGALALVDSGALGELPEKARGPIKIADRNTHRLANLVDDLLLLQKADGGKLELTEEVFDLGELVIDATELFRPYAESAKVGIELKVKRDEFWVRGDRKKIVQVVTNLLSNAAKFSNGRGEILISVQREGGHICLRVTDHGIGIPEGADRKVFEEFGQVDSTDTRKFQGTGLGLNISKRIIEAHGGHIYYESVLGKGSTFYVEMLDTTRYPLPARSMLS</sequence>
<keyword evidence="3" id="KW-0597">Phosphoprotein</keyword>
<reference evidence="11" key="1">
    <citation type="submission" date="2016-10" db="EMBL/GenBank/DDBJ databases">
        <authorList>
            <person name="Varghese N."/>
            <person name="Submissions S."/>
        </authorList>
    </citation>
    <scope>NUCLEOTIDE SEQUENCE [LARGE SCALE GENOMIC DNA]</scope>
    <source>
        <strain evidence="11">DSM 26922</strain>
    </source>
</reference>